<dbReference type="AlphaFoldDB" id="A0A495MDC3"/>
<dbReference type="RefSeq" id="WP_245982525.1">
    <property type="nucleotide sequence ID" value="NZ_RBLC01000002.1"/>
</dbReference>
<feature type="region of interest" description="Disordered" evidence="1">
    <location>
        <begin position="123"/>
        <end position="174"/>
    </location>
</feature>
<organism evidence="3 4">
    <name type="scientific">Flavobacterium endophyticum</name>
    <dbReference type="NCBI Taxonomy" id="1540163"/>
    <lineage>
        <taxon>Bacteria</taxon>
        <taxon>Pseudomonadati</taxon>
        <taxon>Bacteroidota</taxon>
        <taxon>Flavobacteriia</taxon>
        <taxon>Flavobacteriales</taxon>
        <taxon>Flavobacteriaceae</taxon>
        <taxon>Flavobacterium</taxon>
    </lineage>
</organism>
<proteinExistence type="predicted"/>
<reference evidence="3 4" key="1">
    <citation type="submission" date="2018-10" db="EMBL/GenBank/DDBJ databases">
        <title>Genomic Encyclopedia of Archaeal and Bacterial Type Strains, Phase II (KMG-II): from individual species to whole genera.</title>
        <authorList>
            <person name="Goeker M."/>
        </authorList>
    </citation>
    <scope>NUCLEOTIDE SEQUENCE [LARGE SCALE GENOMIC DNA]</scope>
    <source>
        <strain evidence="3 4">DSM 29537</strain>
    </source>
</reference>
<evidence type="ECO:0000256" key="1">
    <source>
        <dbReference type="SAM" id="MobiDB-lite"/>
    </source>
</evidence>
<dbReference type="EMBL" id="RBLC01000002">
    <property type="protein sequence ID" value="RKS23092.1"/>
    <property type="molecule type" value="Genomic_DNA"/>
</dbReference>
<name>A0A495MDC3_9FLAO</name>
<evidence type="ECO:0008006" key="5">
    <source>
        <dbReference type="Google" id="ProtNLM"/>
    </source>
</evidence>
<evidence type="ECO:0000313" key="3">
    <source>
        <dbReference type="EMBL" id="RKS23092.1"/>
    </source>
</evidence>
<dbReference type="Proteomes" id="UP000277579">
    <property type="component" value="Unassembled WGS sequence"/>
</dbReference>
<keyword evidence="2" id="KW-0732">Signal</keyword>
<protein>
    <recommendedName>
        <fullName evidence="5">Lipoprotein</fullName>
    </recommendedName>
</protein>
<accession>A0A495MDC3</accession>
<feature type="chain" id="PRO_5019816152" description="Lipoprotein" evidence="2">
    <location>
        <begin position="24"/>
        <end position="174"/>
    </location>
</feature>
<evidence type="ECO:0000313" key="4">
    <source>
        <dbReference type="Proteomes" id="UP000277579"/>
    </source>
</evidence>
<evidence type="ECO:0000256" key="2">
    <source>
        <dbReference type="SAM" id="SignalP"/>
    </source>
</evidence>
<comment type="caution">
    <text evidence="3">The sequence shown here is derived from an EMBL/GenBank/DDBJ whole genome shotgun (WGS) entry which is preliminary data.</text>
</comment>
<dbReference type="PROSITE" id="PS51257">
    <property type="entry name" value="PROKAR_LIPOPROTEIN"/>
    <property type="match status" value="1"/>
</dbReference>
<feature type="signal peptide" evidence="2">
    <location>
        <begin position="1"/>
        <end position="23"/>
    </location>
</feature>
<gene>
    <name evidence="3" type="ORF">CLV94_1995</name>
</gene>
<keyword evidence="4" id="KW-1185">Reference proteome</keyword>
<sequence>MKSSKTIFLAGLFCLTFFLQSCSEDRIYEKPTQLITNDLALQLNSNYNMNTLQSKAATVDSIREDANAVWYSVEELERYINYVKTEGINKGYTVDGIRMYFGKYPNDPKLGEKAGMTTVFLSPTGAKSDEQKAGTGTSNSTADQEENHYDITDLSPMNYGSMGNPPKMTYPYNK</sequence>